<dbReference type="STRING" id="490629.SAMN05216266_12450"/>
<name>A0A1I1CAY1_9PSEU</name>
<evidence type="ECO:0000313" key="5">
    <source>
        <dbReference type="Proteomes" id="UP000243799"/>
    </source>
</evidence>
<dbReference type="InterPro" id="IPR013785">
    <property type="entry name" value="Aldolase_TIM"/>
</dbReference>
<dbReference type="Proteomes" id="UP000243799">
    <property type="component" value="Unassembled WGS sequence"/>
</dbReference>
<evidence type="ECO:0000256" key="2">
    <source>
        <dbReference type="ARBA" id="ARBA00023002"/>
    </source>
</evidence>
<organism evidence="4 5">
    <name type="scientific">Amycolatopsis marina</name>
    <dbReference type="NCBI Taxonomy" id="490629"/>
    <lineage>
        <taxon>Bacteria</taxon>
        <taxon>Bacillati</taxon>
        <taxon>Actinomycetota</taxon>
        <taxon>Actinomycetes</taxon>
        <taxon>Pseudonocardiales</taxon>
        <taxon>Pseudonocardiaceae</taxon>
        <taxon>Amycolatopsis</taxon>
    </lineage>
</organism>
<dbReference type="EMBL" id="FOKG01000024">
    <property type="protein sequence ID" value="SFB59754.1"/>
    <property type="molecule type" value="Genomic_DNA"/>
</dbReference>
<dbReference type="CDD" id="cd04733">
    <property type="entry name" value="OYE_like_2_FMN"/>
    <property type="match status" value="1"/>
</dbReference>
<accession>A0A1I1CAY1</accession>
<dbReference type="PANTHER" id="PTHR43656">
    <property type="entry name" value="BINDING OXIDOREDUCTASE, PUTATIVE (AFU_ORTHOLOGUE AFUA_2G08260)-RELATED"/>
    <property type="match status" value="1"/>
</dbReference>
<dbReference type="SUPFAM" id="SSF51395">
    <property type="entry name" value="FMN-linked oxidoreductases"/>
    <property type="match status" value="1"/>
</dbReference>
<feature type="domain" description="NADH:flavin oxidoreductase/NADH oxidase N-terminal" evidence="3">
    <location>
        <begin position="13"/>
        <end position="347"/>
    </location>
</feature>
<dbReference type="Pfam" id="PF00724">
    <property type="entry name" value="Oxidored_FMN"/>
    <property type="match status" value="1"/>
</dbReference>
<evidence type="ECO:0000256" key="1">
    <source>
        <dbReference type="ARBA" id="ARBA00022630"/>
    </source>
</evidence>
<dbReference type="RefSeq" id="WP_091677908.1">
    <property type="nucleotide sequence ID" value="NZ_FOKG01000024.1"/>
</dbReference>
<keyword evidence="2" id="KW-0560">Oxidoreductase</keyword>
<dbReference type="PANTHER" id="PTHR43656:SF2">
    <property type="entry name" value="BINDING OXIDOREDUCTASE, PUTATIVE (AFU_ORTHOLOGUE AFUA_2G08260)-RELATED"/>
    <property type="match status" value="1"/>
</dbReference>
<protein>
    <submittedName>
        <fullName evidence="4">2,4-dienoyl-CoA reductase</fullName>
    </submittedName>
</protein>
<gene>
    <name evidence="4" type="ORF">SAMN05216266_12450</name>
</gene>
<dbReference type="Gene3D" id="3.20.20.70">
    <property type="entry name" value="Aldolase class I"/>
    <property type="match status" value="1"/>
</dbReference>
<dbReference type="GO" id="GO:0010181">
    <property type="term" value="F:FMN binding"/>
    <property type="evidence" value="ECO:0007669"/>
    <property type="project" value="InterPro"/>
</dbReference>
<sequence>MPTTNAAVELLAEPLTLRCGAVLPHRLAKSALSEQLGDRRNRPGRELVELYRTWSRGGAGVLVTGNVMVDPRALGEPRNVAVSEEPDAGAFREWAAASTGTGSQLWVQLNHPGRQSPRFLSRQPVAPSAVPFGDRGVRSVFATPRALTGNEIDVIIDRFAVSARTVIDAGFRGIQLHGAHGYLISQFLSPLTNRRTDAWGGDAVRRRRFLLELVRRVRAEVGDSVPLSVKLNSADFQRGGFTEEESLEVVRELGEAGIDLLEISGGTYERAAMMGLTSGSRASTRSREAYFLDYATKARQVSDVALMVTGGFRTVAGMAAALRSGALDVIGLGRPVTVTPDLPARLLAGEDVEAERLCPKTGIRLADSWLEIQWHTQQMHRVASGKPVDRRRGAVRSLVVAGVNDPLNAFRRVRG</sequence>
<evidence type="ECO:0000259" key="3">
    <source>
        <dbReference type="Pfam" id="PF00724"/>
    </source>
</evidence>
<proteinExistence type="predicted"/>
<keyword evidence="1" id="KW-0285">Flavoprotein</keyword>
<dbReference type="AlphaFoldDB" id="A0A1I1CAY1"/>
<reference evidence="5" key="1">
    <citation type="submission" date="2016-10" db="EMBL/GenBank/DDBJ databases">
        <authorList>
            <person name="Varghese N."/>
            <person name="Submissions S."/>
        </authorList>
    </citation>
    <scope>NUCLEOTIDE SEQUENCE [LARGE SCALE GENOMIC DNA]</scope>
    <source>
        <strain evidence="5">CGMCC 4.3568</strain>
    </source>
</reference>
<dbReference type="InterPro" id="IPR051799">
    <property type="entry name" value="NADH_flavin_oxidoreductase"/>
</dbReference>
<evidence type="ECO:0000313" key="4">
    <source>
        <dbReference type="EMBL" id="SFB59754.1"/>
    </source>
</evidence>
<dbReference type="InterPro" id="IPR001155">
    <property type="entry name" value="OxRdtase_FMN_N"/>
</dbReference>
<dbReference type="OrthoDB" id="3169239at2"/>
<keyword evidence="5" id="KW-1185">Reference proteome</keyword>
<dbReference type="GO" id="GO:0016491">
    <property type="term" value="F:oxidoreductase activity"/>
    <property type="evidence" value="ECO:0007669"/>
    <property type="project" value="UniProtKB-KW"/>
</dbReference>